<name>A0A7E4V3Y6_PANRE</name>
<evidence type="ECO:0000313" key="7">
    <source>
        <dbReference type="WBParaSite" id="Pan_g15932.t1"/>
    </source>
</evidence>
<feature type="domain" description="TFIIS N-terminal" evidence="5">
    <location>
        <begin position="5"/>
        <end position="76"/>
    </location>
</feature>
<dbReference type="GO" id="GO:0070449">
    <property type="term" value="C:elongin complex"/>
    <property type="evidence" value="ECO:0007669"/>
    <property type="project" value="InterPro"/>
</dbReference>
<keyword evidence="6" id="KW-1185">Reference proteome</keyword>
<evidence type="ECO:0000256" key="1">
    <source>
        <dbReference type="ARBA" id="ARBA00004123"/>
    </source>
</evidence>
<dbReference type="SUPFAM" id="SSF47676">
    <property type="entry name" value="Conserved domain common to transcription factors TFIIS, elongin A, CRSP70"/>
    <property type="match status" value="1"/>
</dbReference>
<accession>A0A7E4V3Y6</accession>
<dbReference type="InterPro" id="IPR051870">
    <property type="entry name" value="Elongin-A_domain"/>
</dbReference>
<keyword evidence="2 3" id="KW-0539">Nucleus</keyword>
<evidence type="ECO:0000256" key="3">
    <source>
        <dbReference type="PROSITE-ProRule" id="PRU00649"/>
    </source>
</evidence>
<evidence type="ECO:0000259" key="5">
    <source>
        <dbReference type="PROSITE" id="PS51319"/>
    </source>
</evidence>
<proteinExistence type="predicted"/>
<evidence type="ECO:0000313" key="6">
    <source>
        <dbReference type="Proteomes" id="UP000492821"/>
    </source>
</evidence>
<dbReference type="Pfam" id="PF08711">
    <property type="entry name" value="Med26"/>
    <property type="match status" value="1"/>
</dbReference>
<dbReference type="GO" id="GO:0006368">
    <property type="term" value="P:transcription elongation by RNA polymerase II"/>
    <property type="evidence" value="ECO:0007669"/>
    <property type="project" value="InterPro"/>
</dbReference>
<dbReference type="InterPro" id="IPR017923">
    <property type="entry name" value="TFIIS_N"/>
</dbReference>
<dbReference type="PANTHER" id="PTHR15141:SF76">
    <property type="entry name" value="TRANSCRIPTION ELONGATION FACTOR B POLYPEPTIDE 3"/>
    <property type="match status" value="1"/>
</dbReference>
<protein>
    <submittedName>
        <fullName evidence="7">TFIIS N-terminal domain-containing protein</fullName>
    </submittedName>
</protein>
<dbReference type="Pfam" id="PF06881">
    <property type="entry name" value="Elongin_A"/>
    <property type="match status" value="1"/>
</dbReference>
<dbReference type="AlphaFoldDB" id="A0A7E4V3Y6"/>
<organism evidence="6 7">
    <name type="scientific">Panagrellus redivivus</name>
    <name type="common">Microworm</name>
    <dbReference type="NCBI Taxonomy" id="6233"/>
    <lineage>
        <taxon>Eukaryota</taxon>
        <taxon>Metazoa</taxon>
        <taxon>Ecdysozoa</taxon>
        <taxon>Nematoda</taxon>
        <taxon>Chromadorea</taxon>
        <taxon>Rhabditida</taxon>
        <taxon>Tylenchina</taxon>
        <taxon>Panagrolaimomorpha</taxon>
        <taxon>Panagrolaimoidea</taxon>
        <taxon>Panagrolaimidae</taxon>
        <taxon>Panagrellus</taxon>
    </lineage>
</organism>
<dbReference type="Gene3D" id="1.20.930.10">
    <property type="entry name" value="Conserved domain common to transcription factors TFIIS, elongin A, CRSP70"/>
    <property type="match status" value="1"/>
</dbReference>
<feature type="compositionally biased region" description="Low complexity" evidence="4">
    <location>
        <begin position="380"/>
        <end position="394"/>
    </location>
</feature>
<dbReference type="InterPro" id="IPR003617">
    <property type="entry name" value="TFIIS/CRSP70_N_sub"/>
</dbReference>
<sequence length="408" mass="45317">MSAGDQINRVRKYIGQLKDEAKIHHALSRLDRIDMTVDLLTETHVGKEVNRLRNHDQYGAKAKKIVDKWRLLASPEAAQPPPPAAVKRPMGEVEEISSESRMSFADALKAAAPVVPPVKKIKITYAAPPSESPSASGSSSLPPSLCGQGGGSNSSVNVPKESDDMFTILRKGKPMKVYAGRKQTKVVTKLESLYNLAMTVCMQNVNLFTHGPLNTVYAVFKPVLQRCTPEQLQRIEYWNPSFEEDTDELWEVICKRAFPRAKPDYDETWKECYKRGIKERDDKLAAISNRFKKDHKVDVMSTKKLEDQVIAPRNIQRRQANYGTSVASRQPSAIEISQARREIYRTGNKSAVASLPTPVRLGGNPTSNWPPPPRSGGSGASSSTTSSGTQGRGALMTKTLRMMKNRRR</sequence>
<dbReference type="PROSITE" id="PS51319">
    <property type="entry name" value="TFIIS_N"/>
    <property type="match status" value="1"/>
</dbReference>
<evidence type="ECO:0000256" key="4">
    <source>
        <dbReference type="SAM" id="MobiDB-lite"/>
    </source>
</evidence>
<feature type="region of interest" description="Disordered" evidence="4">
    <location>
        <begin position="347"/>
        <end position="408"/>
    </location>
</feature>
<dbReference type="WBParaSite" id="Pan_g15932.t1">
    <property type="protein sequence ID" value="Pan_g15932.t1"/>
    <property type="gene ID" value="Pan_g15932"/>
</dbReference>
<feature type="region of interest" description="Disordered" evidence="4">
    <location>
        <begin position="127"/>
        <end position="160"/>
    </location>
</feature>
<evidence type="ECO:0000256" key="2">
    <source>
        <dbReference type="ARBA" id="ARBA00023242"/>
    </source>
</evidence>
<reference evidence="6" key="1">
    <citation type="journal article" date="2013" name="Genetics">
        <title>The draft genome and transcriptome of Panagrellus redivivus are shaped by the harsh demands of a free-living lifestyle.</title>
        <authorList>
            <person name="Srinivasan J."/>
            <person name="Dillman A.R."/>
            <person name="Macchietto M.G."/>
            <person name="Heikkinen L."/>
            <person name="Lakso M."/>
            <person name="Fracchia K.M."/>
            <person name="Antoshechkin I."/>
            <person name="Mortazavi A."/>
            <person name="Wong G."/>
            <person name="Sternberg P.W."/>
        </authorList>
    </citation>
    <scope>NUCLEOTIDE SEQUENCE [LARGE SCALE GENOMIC DNA]</scope>
    <source>
        <strain evidence="6">MT8872</strain>
    </source>
</reference>
<dbReference type="InterPro" id="IPR010684">
    <property type="entry name" value="RNA_pol_II_trans_fac_SIII_A"/>
</dbReference>
<feature type="compositionally biased region" description="Low complexity" evidence="4">
    <location>
        <begin position="128"/>
        <end position="146"/>
    </location>
</feature>
<dbReference type="SMART" id="SM00509">
    <property type="entry name" value="TFS2N"/>
    <property type="match status" value="1"/>
</dbReference>
<dbReference type="Gene3D" id="6.10.250.3180">
    <property type="match status" value="1"/>
</dbReference>
<reference evidence="7" key="2">
    <citation type="submission" date="2020-10" db="UniProtKB">
        <authorList>
            <consortium name="WormBaseParasite"/>
        </authorList>
    </citation>
    <scope>IDENTIFICATION</scope>
</reference>
<dbReference type="InterPro" id="IPR035441">
    <property type="entry name" value="TFIIS/LEDGF_dom_sf"/>
</dbReference>
<dbReference type="PANTHER" id="PTHR15141">
    <property type="entry name" value="TRANSCRIPTION ELONGATION FACTOR B POLYPEPTIDE 3"/>
    <property type="match status" value="1"/>
</dbReference>
<dbReference type="Proteomes" id="UP000492821">
    <property type="component" value="Unassembled WGS sequence"/>
</dbReference>
<comment type="subcellular location">
    <subcellularLocation>
        <location evidence="1 3">Nucleus</location>
    </subcellularLocation>
</comment>